<feature type="domain" description="Chaperone DnaJ C-terminal" evidence="1">
    <location>
        <begin position="21"/>
        <end position="117"/>
    </location>
</feature>
<gene>
    <name evidence="2" type="ORF">g.16001</name>
</gene>
<name>A0A1B6G680_9HEMI</name>
<dbReference type="GO" id="GO:0051082">
    <property type="term" value="F:unfolded protein binding"/>
    <property type="evidence" value="ECO:0007669"/>
    <property type="project" value="InterPro"/>
</dbReference>
<feature type="non-terminal residue" evidence="2">
    <location>
        <position position="220"/>
    </location>
</feature>
<feature type="non-terminal residue" evidence="2">
    <location>
        <position position="1"/>
    </location>
</feature>
<organism evidence="2">
    <name type="scientific">Cuerna arida</name>
    <dbReference type="NCBI Taxonomy" id="1464854"/>
    <lineage>
        <taxon>Eukaryota</taxon>
        <taxon>Metazoa</taxon>
        <taxon>Ecdysozoa</taxon>
        <taxon>Arthropoda</taxon>
        <taxon>Hexapoda</taxon>
        <taxon>Insecta</taxon>
        <taxon>Pterygota</taxon>
        <taxon>Neoptera</taxon>
        <taxon>Paraneoptera</taxon>
        <taxon>Hemiptera</taxon>
        <taxon>Auchenorrhyncha</taxon>
        <taxon>Membracoidea</taxon>
        <taxon>Cicadellidae</taxon>
        <taxon>Cicadellinae</taxon>
        <taxon>Proconiini</taxon>
        <taxon>Cuerna</taxon>
    </lineage>
</organism>
<protein>
    <recommendedName>
        <fullName evidence="1">Chaperone DnaJ C-terminal domain-containing protein</fullName>
    </recommendedName>
</protein>
<proteinExistence type="predicted"/>
<dbReference type="AlphaFoldDB" id="A0A1B6G680"/>
<dbReference type="PANTHER" id="PTHR44298">
    <property type="entry name" value="DNAJ HOMOLOG SUBFAMILY B MEMBER 11"/>
    <property type="match status" value="1"/>
</dbReference>
<evidence type="ECO:0000313" key="2">
    <source>
        <dbReference type="EMBL" id="JAS57942.1"/>
    </source>
</evidence>
<dbReference type="GO" id="GO:0006457">
    <property type="term" value="P:protein folding"/>
    <property type="evidence" value="ECO:0007669"/>
    <property type="project" value="InterPro"/>
</dbReference>
<dbReference type="Gene3D" id="2.60.260.20">
    <property type="entry name" value="Urease metallochaperone UreE, N-terminal domain"/>
    <property type="match status" value="4"/>
</dbReference>
<dbReference type="EMBL" id="GECZ01011827">
    <property type="protein sequence ID" value="JAS57942.1"/>
    <property type="molecule type" value="Transcribed_RNA"/>
</dbReference>
<dbReference type="Pfam" id="PF01556">
    <property type="entry name" value="DnaJ_C"/>
    <property type="match status" value="2"/>
</dbReference>
<dbReference type="GO" id="GO:0051787">
    <property type="term" value="F:misfolded protein binding"/>
    <property type="evidence" value="ECO:0007669"/>
    <property type="project" value="TreeGrafter"/>
</dbReference>
<dbReference type="PANTHER" id="PTHR44298:SF1">
    <property type="entry name" value="DNAJ HOMOLOG SUBFAMILY B MEMBER 11"/>
    <property type="match status" value="1"/>
</dbReference>
<reference evidence="2" key="1">
    <citation type="submission" date="2015-11" db="EMBL/GenBank/DDBJ databases">
        <title>De novo transcriptome assembly of four potential Pierce s Disease insect vectors from Arizona vineyards.</title>
        <authorList>
            <person name="Tassone E.E."/>
        </authorList>
    </citation>
    <scope>NUCLEOTIDE SEQUENCE</scope>
</reference>
<sequence>PGRFQMMQQTVCDECPNVKLVNEERTLEIEVEPGMTDGQETRFVAEGEPHIDGDPGDLVLRIRTMPHKTFERRGDDLYTNVTLSLQDALVGFSMEIEHLDGRKVVVTRDKITWPGRFQMMQQTVCDECPNVKLVNEERTLEIEVEPGMTDGQETRFVAEGEPHIDGDPGDLVLRIRTMPHKTFERRGDDLYTNVTLSLQDALVGFSMEIEHLDGRKVVVT</sequence>
<feature type="domain" description="Chaperone DnaJ C-terminal" evidence="1">
    <location>
        <begin position="134"/>
        <end position="216"/>
    </location>
</feature>
<dbReference type="InterPro" id="IPR008971">
    <property type="entry name" value="HSP40/DnaJ_pept-bd"/>
</dbReference>
<dbReference type="SUPFAM" id="SSF49493">
    <property type="entry name" value="HSP40/DnaJ peptide-binding domain"/>
    <property type="match status" value="3"/>
</dbReference>
<accession>A0A1B6G680</accession>
<evidence type="ECO:0000259" key="1">
    <source>
        <dbReference type="Pfam" id="PF01556"/>
    </source>
</evidence>
<dbReference type="CDD" id="cd10747">
    <property type="entry name" value="DnaJ_C"/>
    <property type="match status" value="2"/>
</dbReference>
<dbReference type="InterPro" id="IPR002939">
    <property type="entry name" value="DnaJ_C"/>
</dbReference>
<dbReference type="InterPro" id="IPR051736">
    <property type="entry name" value="DnaJ-B11-like"/>
</dbReference>
<dbReference type="GO" id="GO:0005783">
    <property type="term" value="C:endoplasmic reticulum"/>
    <property type="evidence" value="ECO:0007669"/>
    <property type="project" value="TreeGrafter"/>
</dbReference>